<dbReference type="GO" id="GO:0052654">
    <property type="term" value="F:L-leucine-2-oxoglutarate transaminase activity"/>
    <property type="evidence" value="ECO:0007669"/>
    <property type="project" value="RHEA"/>
</dbReference>
<dbReference type="EC" id="2.6.1.42" evidence="18"/>
<dbReference type="UniPathway" id="UPA00049">
    <property type="reaction ID" value="UER00062"/>
</dbReference>
<comment type="similarity">
    <text evidence="6 16">Belongs to the class-IV pyridoxal-phosphate-dependent aminotransferase family.</text>
</comment>
<evidence type="ECO:0000256" key="13">
    <source>
        <dbReference type="ARBA" id="ARBA00048798"/>
    </source>
</evidence>
<dbReference type="NCBIfam" id="NF009897">
    <property type="entry name" value="PRK13357.1"/>
    <property type="match status" value="1"/>
</dbReference>
<dbReference type="InterPro" id="IPR033939">
    <property type="entry name" value="BCAT_family"/>
</dbReference>
<evidence type="ECO:0000256" key="8">
    <source>
        <dbReference type="ARBA" id="ARBA00022605"/>
    </source>
</evidence>
<gene>
    <name evidence="19" type="ORF">SAMN04487892_0349</name>
</gene>
<keyword evidence="11 18" id="KW-0100">Branched-chain amino acid biosynthesis</keyword>
<organism evidence="19 20">
    <name type="scientific">Flagellimonas zhangzhouensis</name>
    <dbReference type="NCBI Taxonomy" id="1073328"/>
    <lineage>
        <taxon>Bacteria</taxon>
        <taxon>Pseudomonadati</taxon>
        <taxon>Bacteroidota</taxon>
        <taxon>Flavobacteriia</taxon>
        <taxon>Flavobacteriales</taxon>
        <taxon>Flavobacteriaceae</taxon>
        <taxon>Flagellimonas</taxon>
    </lineage>
</organism>
<dbReference type="NCBIfam" id="TIGR01123">
    <property type="entry name" value="ilvE_II"/>
    <property type="match status" value="1"/>
</dbReference>
<keyword evidence="10 17" id="KW-0663">Pyridoxal phosphate</keyword>
<evidence type="ECO:0000313" key="20">
    <source>
        <dbReference type="Proteomes" id="UP000199592"/>
    </source>
</evidence>
<comment type="catalytic activity">
    <reaction evidence="12 18">
        <text>L-valine + 2-oxoglutarate = 3-methyl-2-oxobutanoate + L-glutamate</text>
        <dbReference type="Rhea" id="RHEA:24813"/>
        <dbReference type="ChEBI" id="CHEBI:11851"/>
        <dbReference type="ChEBI" id="CHEBI:16810"/>
        <dbReference type="ChEBI" id="CHEBI:29985"/>
        <dbReference type="ChEBI" id="CHEBI:57762"/>
        <dbReference type="EC" id="2.6.1.42"/>
    </reaction>
</comment>
<evidence type="ECO:0000313" key="19">
    <source>
        <dbReference type="EMBL" id="SDW10159.1"/>
    </source>
</evidence>
<evidence type="ECO:0000256" key="16">
    <source>
        <dbReference type="RuleBase" id="RU004106"/>
    </source>
</evidence>
<evidence type="ECO:0000256" key="5">
    <source>
        <dbReference type="ARBA" id="ARBA00005072"/>
    </source>
</evidence>
<sequence>METMANNVAIEKSKTSKIQDVDFDNLSFGSVYSDHMLVCDYKNGEWSAPKVVPYQPITLDPSAKIFHYGQSIFEGMKAYKDEAGKIWLFRPLENWKRLNKSAKRLAIPELPEAYFMDGLNALLQVESDWVPQNPGSSLYIRPFIFASGNGFHASPADEYKFIIACAPSGSYFSGKVKVLIEETYSRAANGGVGYAKAGGNYAGQFYPTQLAAEKGYQQVIWTDDNTHEFIEEAGAMNVFVRIGDTLLTAPTNDRILDGITRKSILDIANDEGIKTEVRKVSVHELVEAAKNGTLKEMFGAGTAAVISPIAGFGYHGEDYDLPELENSYASLLKKRITDIQYNRAEDKFGWRYEVAQ</sequence>
<comment type="pathway">
    <text evidence="4">Amino-acid biosynthesis; L-valine biosynthesis; L-valine from pyruvate: step 4/4.</text>
</comment>
<evidence type="ECO:0000256" key="7">
    <source>
        <dbReference type="ARBA" id="ARBA00022576"/>
    </source>
</evidence>
<dbReference type="PANTHER" id="PTHR11825:SF44">
    <property type="entry name" value="BRANCHED-CHAIN-AMINO-ACID AMINOTRANSFERASE"/>
    <property type="match status" value="1"/>
</dbReference>
<dbReference type="RefSeq" id="WP_245668094.1">
    <property type="nucleotide sequence ID" value="NZ_FNKI01000002.1"/>
</dbReference>
<evidence type="ECO:0000256" key="12">
    <source>
        <dbReference type="ARBA" id="ARBA00048212"/>
    </source>
</evidence>
<dbReference type="STRING" id="1073328.SAMN05216294_1697"/>
<dbReference type="GO" id="GO:0052655">
    <property type="term" value="F:L-valine-2-oxoglutarate transaminase activity"/>
    <property type="evidence" value="ECO:0007669"/>
    <property type="project" value="RHEA"/>
</dbReference>
<dbReference type="CDD" id="cd01557">
    <property type="entry name" value="BCAT_beta_family"/>
    <property type="match status" value="1"/>
</dbReference>
<comment type="pathway">
    <text evidence="3">Amino-acid biosynthesis; L-isoleucine biosynthesis; L-isoleucine from 2-oxobutanoate: step 4/4.</text>
</comment>
<dbReference type="SUPFAM" id="SSF56752">
    <property type="entry name" value="D-aminoacid aminotransferase-like PLP-dependent enzymes"/>
    <property type="match status" value="1"/>
</dbReference>
<comment type="catalytic activity">
    <reaction evidence="13 18">
        <text>L-isoleucine + 2-oxoglutarate = (S)-3-methyl-2-oxopentanoate + L-glutamate</text>
        <dbReference type="Rhea" id="RHEA:24801"/>
        <dbReference type="ChEBI" id="CHEBI:16810"/>
        <dbReference type="ChEBI" id="CHEBI:29985"/>
        <dbReference type="ChEBI" id="CHEBI:35146"/>
        <dbReference type="ChEBI" id="CHEBI:58045"/>
        <dbReference type="EC" id="2.6.1.42"/>
    </reaction>
</comment>
<dbReference type="GO" id="GO:0009097">
    <property type="term" value="P:isoleucine biosynthetic process"/>
    <property type="evidence" value="ECO:0007669"/>
    <property type="project" value="UniProtKB-UniPathway"/>
</dbReference>
<evidence type="ECO:0000256" key="10">
    <source>
        <dbReference type="ARBA" id="ARBA00022898"/>
    </source>
</evidence>
<dbReference type="UniPathway" id="UPA00048">
    <property type="reaction ID" value="UER00073"/>
</dbReference>
<dbReference type="GO" id="GO:0009098">
    <property type="term" value="P:L-leucine biosynthetic process"/>
    <property type="evidence" value="ECO:0007669"/>
    <property type="project" value="UniProtKB-UniPathway"/>
</dbReference>
<evidence type="ECO:0000256" key="3">
    <source>
        <dbReference type="ARBA" id="ARBA00004824"/>
    </source>
</evidence>
<evidence type="ECO:0000256" key="9">
    <source>
        <dbReference type="ARBA" id="ARBA00022679"/>
    </source>
</evidence>
<dbReference type="PROSITE" id="PS00770">
    <property type="entry name" value="AA_TRANSFER_CLASS_4"/>
    <property type="match status" value="1"/>
</dbReference>
<keyword evidence="20" id="KW-1185">Reference proteome</keyword>
<evidence type="ECO:0000256" key="1">
    <source>
        <dbReference type="ARBA" id="ARBA00001933"/>
    </source>
</evidence>
<evidence type="ECO:0000256" key="14">
    <source>
        <dbReference type="ARBA" id="ARBA00049229"/>
    </source>
</evidence>
<evidence type="ECO:0000256" key="4">
    <source>
        <dbReference type="ARBA" id="ARBA00004931"/>
    </source>
</evidence>
<dbReference type="GO" id="GO:0009099">
    <property type="term" value="P:L-valine biosynthetic process"/>
    <property type="evidence" value="ECO:0007669"/>
    <property type="project" value="UniProtKB-UniPathway"/>
</dbReference>
<dbReference type="InterPro" id="IPR001544">
    <property type="entry name" value="Aminotrans_IV"/>
</dbReference>
<dbReference type="InterPro" id="IPR043132">
    <property type="entry name" value="BCAT-like_C"/>
</dbReference>
<feature type="modified residue" description="N6-(pyridoxal phosphate)lysine" evidence="15">
    <location>
        <position position="196"/>
    </location>
</feature>
<name>A0A1H2QUP8_9FLAO</name>
<dbReference type="UniPathway" id="UPA00047">
    <property type="reaction ID" value="UER00058"/>
</dbReference>
<keyword evidence="8 18" id="KW-0028">Amino-acid biosynthesis</keyword>
<evidence type="ECO:0000256" key="11">
    <source>
        <dbReference type="ARBA" id="ARBA00023304"/>
    </source>
</evidence>
<comment type="pathway">
    <text evidence="5">Amino-acid biosynthesis; L-leucine biosynthesis; L-leucine from 3-methyl-2-oxobutanoate: step 4/4.</text>
</comment>
<dbReference type="PANTHER" id="PTHR11825">
    <property type="entry name" value="SUBGROUP IIII AMINOTRANSFERASE"/>
    <property type="match status" value="1"/>
</dbReference>
<protein>
    <recommendedName>
        <fullName evidence="18">Branched-chain-amino-acid aminotransferase</fullName>
        <ecNumber evidence="18">2.6.1.42</ecNumber>
    </recommendedName>
</protein>
<dbReference type="Gene3D" id="3.30.470.10">
    <property type="match status" value="1"/>
</dbReference>
<evidence type="ECO:0000256" key="17">
    <source>
        <dbReference type="RuleBase" id="RU004516"/>
    </source>
</evidence>
<dbReference type="PIRSF" id="PIRSF006468">
    <property type="entry name" value="BCAT1"/>
    <property type="match status" value="1"/>
</dbReference>
<evidence type="ECO:0000256" key="6">
    <source>
        <dbReference type="ARBA" id="ARBA00009320"/>
    </source>
</evidence>
<dbReference type="InterPro" id="IPR018300">
    <property type="entry name" value="Aminotrans_IV_CS"/>
</dbReference>
<dbReference type="GO" id="GO:0052656">
    <property type="term" value="F:L-isoleucine-2-oxoglutarate transaminase activity"/>
    <property type="evidence" value="ECO:0007669"/>
    <property type="project" value="RHEA"/>
</dbReference>
<comment type="cofactor">
    <cofactor evidence="1 17">
        <name>pyridoxal 5'-phosphate</name>
        <dbReference type="ChEBI" id="CHEBI:597326"/>
    </cofactor>
</comment>
<comment type="catalytic activity">
    <reaction evidence="14 18">
        <text>L-leucine + 2-oxoglutarate = 4-methyl-2-oxopentanoate + L-glutamate</text>
        <dbReference type="Rhea" id="RHEA:18321"/>
        <dbReference type="ChEBI" id="CHEBI:16810"/>
        <dbReference type="ChEBI" id="CHEBI:17865"/>
        <dbReference type="ChEBI" id="CHEBI:29985"/>
        <dbReference type="ChEBI" id="CHEBI:57427"/>
        <dbReference type="EC" id="2.6.1.42"/>
    </reaction>
</comment>
<dbReference type="Gene3D" id="3.20.10.10">
    <property type="entry name" value="D-amino Acid Aminotransferase, subunit A, domain 2"/>
    <property type="match status" value="1"/>
</dbReference>
<comment type="function">
    <text evidence="2">Acts on leucine, isoleucine and valine.</text>
</comment>
<keyword evidence="9 18" id="KW-0808">Transferase</keyword>
<dbReference type="Pfam" id="PF01063">
    <property type="entry name" value="Aminotran_4"/>
    <property type="match status" value="1"/>
</dbReference>
<dbReference type="InterPro" id="IPR043131">
    <property type="entry name" value="BCAT-like_N"/>
</dbReference>
<evidence type="ECO:0000256" key="18">
    <source>
        <dbReference type="RuleBase" id="RU004517"/>
    </source>
</evidence>
<dbReference type="InterPro" id="IPR005786">
    <property type="entry name" value="B_amino_transII"/>
</dbReference>
<accession>A0A1H2QUP8</accession>
<dbReference type="EMBL" id="FNMY01000001">
    <property type="protein sequence ID" value="SDW10159.1"/>
    <property type="molecule type" value="Genomic_DNA"/>
</dbReference>
<proteinExistence type="inferred from homology"/>
<reference evidence="20" key="1">
    <citation type="submission" date="2016-10" db="EMBL/GenBank/DDBJ databases">
        <authorList>
            <person name="Varghese N."/>
            <person name="Submissions S."/>
        </authorList>
    </citation>
    <scope>NUCLEOTIDE SEQUENCE [LARGE SCALE GENOMIC DNA]</scope>
    <source>
        <strain evidence="20">DSM 25030</strain>
    </source>
</reference>
<dbReference type="Proteomes" id="UP000199592">
    <property type="component" value="Unassembled WGS sequence"/>
</dbReference>
<keyword evidence="7 18" id="KW-0032">Aminotransferase</keyword>
<dbReference type="AlphaFoldDB" id="A0A1H2QUP8"/>
<dbReference type="InterPro" id="IPR036038">
    <property type="entry name" value="Aminotransferase-like"/>
</dbReference>
<evidence type="ECO:0000256" key="2">
    <source>
        <dbReference type="ARBA" id="ARBA00003109"/>
    </source>
</evidence>
<evidence type="ECO:0000256" key="15">
    <source>
        <dbReference type="PIRSR" id="PIRSR006468-1"/>
    </source>
</evidence>